<dbReference type="Pfam" id="PF13174">
    <property type="entry name" value="TPR_6"/>
    <property type="match status" value="2"/>
</dbReference>
<dbReference type="AlphaFoldDB" id="A0A5E6MLB8"/>
<evidence type="ECO:0000313" key="5">
    <source>
        <dbReference type="Proteomes" id="UP000334923"/>
    </source>
</evidence>
<evidence type="ECO:0000313" key="4">
    <source>
        <dbReference type="EMBL" id="VVM06847.1"/>
    </source>
</evidence>
<proteinExistence type="predicted"/>
<evidence type="ECO:0000256" key="1">
    <source>
        <dbReference type="ARBA" id="ARBA00022737"/>
    </source>
</evidence>
<dbReference type="SMART" id="SM00028">
    <property type="entry name" value="TPR"/>
    <property type="match status" value="12"/>
</dbReference>
<gene>
    <name evidence="4" type="ORF">MAMT_01434</name>
</gene>
<dbReference type="RefSeq" id="WP_178086989.1">
    <property type="nucleotide sequence ID" value="NZ_CABFVA020000075.1"/>
</dbReference>
<dbReference type="InterPro" id="IPR051012">
    <property type="entry name" value="CellSynth/LPSAsmb/PSIAsmb"/>
</dbReference>
<dbReference type="Gene3D" id="1.25.40.10">
    <property type="entry name" value="Tetratricopeptide repeat domain"/>
    <property type="match status" value="5"/>
</dbReference>
<protein>
    <submittedName>
        <fullName evidence="4">Uncharacterized protein</fullName>
    </submittedName>
</protein>
<dbReference type="PROSITE" id="PS50005">
    <property type="entry name" value="TPR"/>
    <property type="match status" value="1"/>
</dbReference>
<feature type="repeat" description="TPR" evidence="3">
    <location>
        <begin position="421"/>
        <end position="454"/>
    </location>
</feature>
<keyword evidence="5" id="KW-1185">Reference proteome</keyword>
<reference evidence="4 5" key="1">
    <citation type="submission" date="2019-09" db="EMBL/GenBank/DDBJ databases">
        <authorList>
            <person name="Cremers G."/>
        </authorList>
    </citation>
    <scope>NUCLEOTIDE SEQUENCE [LARGE SCALE GENOMIC DNA]</scope>
    <source>
        <strain evidence="4">4A</strain>
    </source>
</reference>
<evidence type="ECO:0000256" key="3">
    <source>
        <dbReference type="PROSITE-ProRule" id="PRU00339"/>
    </source>
</evidence>
<dbReference type="PANTHER" id="PTHR45586:SF1">
    <property type="entry name" value="LIPOPOLYSACCHARIDE ASSEMBLY PROTEIN B"/>
    <property type="match status" value="1"/>
</dbReference>
<keyword evidence="2 3" id="KW-0802">TPR repeat</keyword>
<dbReference type="EMBL" id="CABFVA020000075">
    <property type="protein sequence ID" value="VVM06847.1"/>
    <property type="molecule type" value="Genomic_DNA"/>
</dbReference>
<accession>A0A5E6MLB8</accession>
<dbReference type="PANTHER" id="PTHR45586">
    <property type="entry name" value="TPR REPEAT-CONTAINING PROTEIN PA4667"/>
    <property type="match status" value="1"/>
</dbReference>
<dbReference type="InterPro" id="IPR011990">
    <property type="entry name" value="TPR-like_helical_dom_sf"/>
</dbReference>
<sequence length="793" mass="87925">MTSTGGIRMGKPRGNFGLGRLLGVCGFCLLLFGQNESSRSVAAQQSPGELELIPQAEMQYEQAVDLYREGRHSEALRLFSEALPSLAATKKEEALFDIGECYRFLGRPADAISVYRMLTQNYPKSLFAPAAWFWEGKLLMEREHYGEAIPLLQQALDHGAGETLEAARYLLALCDFHVGNEAAGSEQLRKVASGASPYRWEAARLLAVYLEKKRDWAGALSYWQTIATQAKDPSVKWQATARAGWAAMRAGDTKRAEEFFGRCLGPDVPPQWQNLASEGQFEEALSQKRFEEALAFLQSHPERFSLERRVALLVQLGNVCLQAGEKGIAFQVFDFCLSQNPSGPALAEASYGRLVALAGLNQKGVLDEASAFLDRFGASSPYAARVRFIQAQALSARGRFADALPLWEECVSQKPEGVPRSAALLGLGRAYFESGRWKEAAETLERLGTESPKAAELLPARMTEGAAWDKAGDLAKALAAWKEVLALAPKGSKEREASLVQTALLARQLKQPNEMEQSFRALVDEYPKAKLRPLGCLLLGQAELGEKKYAEAQKDLLEAREEEPIQFFGPATSMLVWVAYGEKNPEKLERFLGELEEKAPESAAQLPAALYYWAGLSWAKENRLILAKNALQKASSRPDAGPYLASTYWQLAEIERKLHEWPGAVHCYREFRKLDPNGADNSPVLLGFAEAETGAAEYASAQKHLEQVLLQEPEGRRNAEARMLLGNLYWAQKNYAEAAKTYSTLSLLYQDNEITPRAMEKAASSFARSGDEEQAANWRKLLREKYPDFKPDA</sequence>
<name>A0A5E6MLB8_9BACT</name>
<dbReference type="Proteomes" id="UP000334923">
    <property type="component" value="Unassembled WGS sequence"/>
</dbReference>
<dbReference type="Pfam" id="PF14559">
    <property type="entry name" value="TPR_19"/>
    <property type="match status" value="2"/>
</dbReference>
<dbReference type="InterPro" id="IPR019734">
    <property type="entry name" value="TPR_rpt"/>
</dbReference>
<evidence type="ECO:0000256" key="2">
    <source>
        <dbReference type="ARBA" id="ARBA00022803"/>
    </source>
</evidence>
<organism evidence="4 5">
    <name type="scientific">Methylacidimicrobium tartarophylax</name>
    <dbReference type="NCBI Taxonomy" id="1041768"/>
    <lineage>
        <taxon>Bacteria</taxon>
        <taxon>Pseudomonadati</taxon>
        <taxon>Verrucomicrobiota</taxon>
        <taxon>Methylacidimicrobium</taxon>
    </lineage>
</organism>
<keyword evidence="1" id="KW-0677">Repeat</keyword>
<dbReference type="SUPFAM" id="SSF48452">
    <property type="entry name" value="TPR-like"/>
    <property type="match status" value="4"/>
</dbReference>